<evidence type="ECO:0000313" key="2">
    <source>
        <dbReference type="Proteomes" id="UP000289220"/>
    </source>
</evidence>
<dbReference type="PANTHER" id="PTHR34387">
    <property type="entry name" value="SLR1258 PROTEIN"/>
    <property type="match status" value="1"/>
</dbReference>
<dbReference type="EMBL" id="UXHF01000118">
    <property type="protein sequence ID" value="VDC48773.1"/>
    <property type="molecule type" value="Genomic_DNA"/>
</dbReference>
<proteinExistence type="predicted"/>
<dbReference type="InterPro" id="IPR052022">
    <property type="entry name" value="26kDa_periplasmic_antigen"/>
</dbReference>
<dbReference type="GO" id="GO:0006974">
    <property type="term" value="P:DNA damage response"/>
    <property type="evidence" value="ECO:0007669"/>
    <property type="project" value="TreeGrafter"/>
</dbReference>
<gene>
    <name evidence="1" type="ORF">BREV_BREV_03309</name>
</gene>
<dbReference type="InterPro" id="IPR007497">
    <property type="entry name" value="SIMPL/DUF541"/>
</dbReference>
<evidence type="ECO:0008006" key="3">
    <source>
        <dbReference type="Google" id="ProtNLM"/>
    </source>
</evidence>
<sequence>MRDPVIASVGQVRVELQANRAFVSASFQSVDRSVAEASRAAADQVRALSQALSAYGADKVRVETSVTTRPLYDQYRDENGVMRDNTRADRVARYQADASVNVTVRDVSLIERVYATIVASRPTSIGQVNFQLDPENSWKANLQAEAMKDARRRAEAAATNAGATLGRVKIIDPSGRVCQTDVLAGWPAYAAGGGQETTVDEMMVTGSRVNAPPPPRLAVRVPAPVAEMAGGAPSEAQIEAARLALQPPLQVMTDSACVIYGLN</sequence>
<comment type="caution">
    <text evidence="1">The sequence shown here is derived from an EMBL/GenBank/DDBJ whole genome shotgun (WGS) entry which is preliminary data.</text>
</comment>
<dbReference type="PANTHER" id="PTHR34387:SF2">
    <property type="entry name" value="SLR1258 PROTEIN"/>
    <property type="match status" value="1"/>
</dbReference>
<name>A0A7Z8Y1B9_9CAUL</name>
<dbReference type="Proteomes" id="UP000289220">
    <property type="component" value="Unassembled WGS sequence"/>
</dbReference>
<protein>
    <recommendedName>
        <fullName evidence="3">DUF541 domain-containing protein</fullName>
    </recommendedName>
</protein>
<evidence type="ECO:0000313" key="1">
    <source>
        <dbReference type="EMBL" id="VDC48773.1"/>
    </source>
</evidence>
<dbReference type="Pfam" id="PF04402">
    <property type="entry name" value="SIMPL"/>
    <property type="match status" value="1"/>
</dbReference>
<accession>A0A7Z8Y1B9</accession>
<organism evidence="1 2">
    <name type="scientific">Brevundimonas mediterranea</name>
    <dbReference type="NCBI Taxonomy" id="74329"/>
    <lineage>
        <taxon>Bacteria</taxon>
        <taxon>Pseudomonadati</taxon>
        <taxon>Pseudomonadota</taxon>
        <taxon>Alphaproteobacteria</taxon>
        <taxon>Caulobacterales</taxon>
        <taxon>Caulobacteraceae</taxon>
        <taxon>Brevundimonas</taxon>
    </lineage>
</organism>
<reference evidence="1 2" key="1">
    <citation type="submission" date="2018-11" db="EMBL/GenBank/DDBJ databases">
        <authorList>
            <person name="Peiro R."/>
            <person name="Begona"/>
            <person name="Cbmso G."/>
            <person name="Lopez M."/>
            <person name="Gonzalez S."/>
            <person name="Sacristan E."/>
            <person name="Castillo E."/>
        </authorList>
    </citation>
    <scope>NUCLEOTIDE SEQUENCE [LARGE SCALE GENOMIC DNA]</scope>
    <source>
        <strain evidence="1">Brev_genome</strain>
    </source>
</reference>
<dbReference type="Gene3D" id="3.30.70.2970">
    <property type="entry name" value="Protein of unknown function (DUF541), domain 2"/>
    <property type="match status" value="1"/>
</dbReference>
<dbReference type="AlphaFoldDB" id="A0A7Z8Y1B9"/>
<keyword evidence="2" id="KW-1185">Reference proteome</keyword>